<dbReference type="InterPro" id="IPR016166">
    <property type="entry name" value="FAD-bd_PCMH"/>
</dbReference>
<dbReference type="GO" id="GO:0016491">
    <property type="term" value="F:oxidoreductase activity"/>
    <property type="evidence" value="ECO:0007669"/>
    <property type="project" value="UniProtKB-KW"/>
</dbReference>
<gene>
    <name evidence="7" type="ORF">MHPYR_40087</name>
</gene>
<keyword evidence="4" id="KW-0274">FAD</keyword>
<dbReference type="AlphaFoldDB" id="A0A1Y5PEE3"/>
<dbReference type="Pfam" id="PF01565">
    <property type="entry name" value="FAD_binding_4"/>
    <property type="match status" value="1"/>
</dbReference>
<dbReference type="Gene3D" id="3.30.465.10">
    <property type="match status" value="1"/>
</dbReference>
<evidence type="ECO:0000256" key="5">
    <source>
        <dbReference type="ARBA" id="ARBA00023002"/>
    </source>
</evidence>
<evidence type="ECO:0000313" key="7">
    <source>
        <dbReference type="EMBL" id="SBS77085.1"/>
    </source>
</evidence>
<dbReference type="InterPro" id="IPR006093">
    <property type="entry name" value="Oxy_OxRdtase_FAD_BS"/>
</dbReference>
<name>A0A1Y5PEE3_9MYCO</name>
<dbReference type="PROSITE" id="PS51318">
    <property type="entry name" value="TAT"/>
    <property type="match status" value="1"/>
</dbReference>
<dbReference type="PANTHER" id="PTHR42973:SF39">
    <property type="entry name" value="FAD-BINDING PCMH-TYPE DOMAIN-CONTAINING PROTEIN"/>
    <property type="match status" value="1"/>
</dbReference>
<dbReference type="InterPro" id="IPR016167">
    <property type="entry name" value="FAD-bd_PCMH_sub1"/>
</dbReference>
<feature type="domain" description="FAD-binding PCMH-type" evidence="6">
    <location>
        <begin position="74"/>
        <end position="246"/>
    </location>
</feature>
<evidence type="ECO:0000256" key="4">
    <source>
        <dbReference type="ARBA" id="ARBA00022827"/>
    </source>
</evidence>
<dbReference type="EMBL" id="FLQS01000034">
    <property type="protein sequence ID" value="SBS77085.1"/>
    <property type="molecule type" value="Genomic_DNA"/>
</dbReference>
<evidence type="ECO:0000256" key="2">
    <source>
        <dbReference type="ARBA" id="ARBA00005466"/>
    </source>
</evidence>
<dbReference type="Gene3D" id="3.30.43.10">
    <property type="entry name" value="Uridine Diphospho-n-acetylenolpyruvylglucosamine Reductase, domain 2"/>
    <property type="match status" value="1"/>
</dbReference>
<dbReference type="InterPro" id="IPR016169">
    <property type="entry name" value="FAD-bd_PCMH_sub2"/>
</dbReference>
<dbReference type="PROSITE" id="PS00862">
    <property type="entry name" value="OX2_COVAL_FAD"/>
    <property type="match status" value="1"/>
</dbReference>
<dbReference type="SUPFAM" id="SSF56176">
    <property type="entry name" value="FAD-binding/transporter-associated domain-like"/>
    <property type="match status" value="1"/>
</dbReference>
<dbReference type="InterPro" id="IPR006094">
    <property type="entry name" value="Oxid_FAD_bind_N"/>
</dbReference>
<keyword evidence="5" id="KW-0560">Oxidoreductase</keyword>
<dbReference type="InterPro" id="IPR036318">
    <property type="entry name" value="FAD-bd_PCMH-like_sf"/>
</dbReference>
<keyword evidence="3" id="KW-0285">Flavoprotein</keyword>
<dbReference type="Gene3D" id="3.40.462.20">
    <property type="match status" value="1"/>
</dbReference>
<comment type="cofactor">
    <cofactor evidence="1">
        <name>FAD</name>
        <dbReference type="ChEBI" id="CHEBI:57692"/>
    </cofactor>
</comment>
<reference evidence="7" key="1">
    <citation type="submission" date="2016-03" db="EMBL/GenBank/DDBJ databases">
        <authorList>
            <person name="Ploux O."/>
        </authorList>
    </citation>
    <scope>NUCLEOTIDE SEQUENCE</scope>
    <source>
        <strain evidence="7">UC10</strain>
    </source>
</reference>
<sequence>MSGEISRQAFVRRALGGLAGAALLGSCRSVTPQAVSSPSPPDWNALGGQLDGRLIMPSSADYGAAKGVFNSRFAGSSPVAVVAVASIADVQKAVAFAATNNIGVSARGGGHSYIGASVLDATLVIDLRRLPGGIGIDAARNLVTVPPATDLDSVQTQLAASGRSIPSGSCPTVGVAGLTLGGGLGSDARRCGLTCDALVSASLVLPTGAVVTASADDHDDLFWALRGGGGGNIGVVTSLTFRTFAAADRDVVTMTFPMESAAAVMVGWHSWLNAAARDIWGMVNITAGDGPARCTVILAAPPGTGSSVAGDMLAATGLSASSTHTRTLNRLDFVHYFEGGDAARVPRAFVAGSDIVDEMTSAAADSIVAAMSAWPPSAGSATAVVESLSGAVDDIDPAGSAFPWRRQAASVQWYTEAASDAATSWLSAAHRALGSASVGGYINYPEAGDPLARYLGPNLQRFNTIRQQYDPAGLMRSGIGG</sequence>
<proteinExistence type="inferred from homology"/>
<comment type="similarity">
    <text evidence="2">Belongs to the oxygen-dependent FAD-linked oxidoreductase family.</text>
</comment>
<dbReference type="GO" id="GO:0071949">
    <property type="term" value="F:FAD binding"/>
    <property type="evidence" value="ECO:0007669"/>
    <property type="project" value="InterPro"/>
</dbReference>
<evidence type="ECO:0000256" key="1">
    <source>
        <dbReference type="ARBA" id="ARBA00001974"/>
    </source>
</evidence>
<dbReference type="PROSITE" id="PS51257">
    <property type="entry name" value="PROKAR_LIPOPROTEIN"/>
    <property type="match status" value="1"/>
</dbReference>
<dbReference type="PROSITE" id="PS51387">
    <property type="entry name" value="FAD_PCMH"/>
    <property type="match status" value="1"/>
</dbReference>
<evidence type="ECO:0000259" key="6">
    <source>
        <dbReference type="PROSITE" id="PS51387"/>
    </source>
</evidence>
<dbReference type="InterPro" id="IPR050416">
    <property type="entry name" value="FAD-linked_Oxidoreductase"/>
</dbReference>
<evidence type="ECO:0000256" key="3">
    <source>
        <dbReference type="ARBA" id="ARBA00022630"/>
    </source>
</evidence>
<dbReference type="InterPro" id="IPR006311">
    <property type="entry name" value="TAT_signal"/>
</dbReference>
<organism evidence="7">
    <name type="scientific">uncultured Mycobacterium sp</name>
    <dbReference type="NCBI Taxonomy" id="171292"/>
    <lineage>
        <taxon>Bacteria</taxon>
        <taxon>Bacillati</taxon>
        <taxon>Actinomycetota</taxon>
        <taxon>Actinomycetes</taxon>
        <taxon>Mycobacteriales</taxon>
        <taxon>Mycobacteriaceae</taxon>
        <taxon>Mycobacterium</taxon>
        <taxon>environmental samples</taxon>
    </lineage>
</organism>
<dbReference type="PANTHER" id="PTHR42973">
    <property type="entry name" value="BINDING OXIDOREDUCTASE, PUTATIVE (AFU_ORTHOLOGUE AFUA_1G17690)-RELATED"/>
    <property type="match status" value="1"/>
</dbReference>
<protein>
    <submittedName>
        <fullName evidence="7">FAD linked oxidase domain protein</fullName>
    </submittedName>
</protein>
<accession>A0A1Y5PEE3</accession>